<dbReference type="Proteomes" id="UP000194857">
    <property type="component" value="Unassembled WGS sequence"/>
</dbReference>
<protein>
    <submittedName>
        <fullName evidence="1">Uncharacterized protein</fullName>
    </submittedName>
</protein>
<dbReference type="AlphaFoldDB" id="A0A1Y0GF32"/>
<name>A0A1Y0GF32_PSEAI</name>
<evidence type="ECO:0000313" key="1">
    <source>
        <dbReference type="EMBL" id="OTI56810.1"/>
    </source>
</evidence>
<organism evidence="1 2">
    <name type="scientific">Pseudomonas aeruginosa</name>
    <dbReference type="NCBI Taxonomy" id="287"/>
    <lineage>
        <taxon>Bacteria</taxon>
        <taxon>Pseudomonadati</taxon>
        <taxon>Pseudomonadota</taxon>
        <taxon>Gammaproteobacteria</taxon>
        <taxon>Pseudomonadales</taxon>
        <taxon>Pseudomonadaceae</taxon>
        <taxon>Pseudomonas</taxon>
    </lineage>
</organism>
<comment type="caution">
    <text evidence="1">The sequence shown here is derived from an EMBL/GenBank/DDBJ whole genome shotgun (WGS) entry which is preliminary data.</text>
</comment>
<evidence type="ECO:0000313" key="2">
    <source>
        <dbReference type="Proteomes" id="UP000194857"/>
    </source>
</evidence>
<sequence length="75" mass="8525">MEQAIESGYPAGEWHAADSLQARMPQLSPKDRLQDCRESLFLQCTRSSRRGAIRRFFAPAADLRPSTPTCRSFPR</sequence>
<accession>A0A1Y0GF32</accession>
<dbReference type="EMBL" id="NFFZ01000020">
    <property type="protein sequence ID" value="OTI56810.1"/>
    <property type="molecule type" value="Genomic_DNA"/>
</dbReference>
<proteinExistence type="predicted"/>
<reference evidence="1 2" key="1">
    <citation type="submission" date="2017-05" db="EMBL/GenBank/DDBJ databases">
        <authorList>
            <person name="Song R."/>
            <person name="Chenine A.L."/>
            <person name="Ruprecht R.M."/>
        </authorList>
    </citation>
    <scope>NUCLEOTIDE SEQUENCE [LARGE SCALE GENOMIC DNA]</scope>
    <source>
        <strain evidence="1 2">S567_C10_BS</strain>
    </source>
</reference>
<gene>
    <name evidence="1" type="ORF">CAZ10_28930</name>
</gene>